<keyword evidence="2 6" id="KW-0285">Flavoprotein</keyword>
<evidence type="ECO:0000256" key="1">
    <source>
        <dbReference type="ARBA" id="ARBA00001974"/>
    </source>
</evidence>
<dbReference type="Gene3D" id="1.20.120.310">
    <property type="entry name" value="ERV/ALR sulfhydryl oxidase domain"/>
    <property type="match status" value="1"/>
</dbReference>
<dbReference type="Pfam" id="PF04777">
    <property type="entry name" value="Evr1_Alr"/>
    <property type="match status" value="1"/>
</dbReference>
<dbReference type="GO" id="GO:0050660">
    <property type="term" value="F:flavin adenine dinucleotide binding"/>
    <property type="evidence" value="ECO:0007669"/>
    <property type="project" value="TreeGrafter"/>
</dbReference>
<comment type="caution">
    <text evidence="8">The sequence shown here is derived from an EMBL/GenBank/DDBJ whole genome shotgun (WGS) entry which is preliminary data.</text>
</comment>
<feature type="domain" description="ERV/ALR sulfhydryl oxidase" evidence="7">
    <location>
        <begin position="36"/>
        <end position="126"/>
    </location>
</feature>
<keyword evidence="3 6" id="KW-0274">FAD</keyword>
<evidence type="ECO:0000256" key="3">
    <source>
        <dbReference type="ARBA" id="ARBA00022827"/>
    </source>
</evidence>
<gene>
    <name evidence="8" type="ORF">HK099_002827</name>
</gene>
<keyword evidence="9" id="KW-1185">Reference proteome</keyword>
<dbReference type="PANTHER" id="PTHR12645">
    <property type="entry name" value="ALR/ERV"/>
    <property type="match status" value="1"/>
</dbReference>
<dbReference type="EMBL" id="JADGJW010001976">
    <property type="protein sequence ID" value="KAJ3200070.1"/>
    <property type="molecule type" value="Genomic_DNA"/>
</dbReference>
<organism evidence="8 9">
    <name type="scientific">Clydaea vesicula</name>
    <dbReference type="NCBI Taxonomy" id="447962"/>
    <lineage>
        <taxon>Eukaryota</taxon>
        <taxon>Fungi</taxon>
        <taxon>Fungi incertae sedis</taxon>
        <taxon>Chytridiomycota</taxon>
        <taxon>Chytridiomycota incertae sedis</taxon>
        <taxon>Chytridiomycetes</taxon>
        <taxon>Lobulomycetales</taxon>
        <taxon>Lobulomycetaceae</taxon>
        <taxon>Clydaea</taxon>
    </lineage>
</organism>
<reference evidence="8" key="1">
    <citation type="submission" date="2020-05" db="EMBL/GenBank/DDBJ databases">
        <title>Phylogenomic resolution of chytrid fungi.</title>
        <authorList>
            <person name="Stajich J.E."/>
            <person name="Amses K."/>
            <person name="Simmons R."/>
            <person name="Seto K."/>
            <person name="Myers J."/>
            <person name="Bonds A."/>
            <person name="Quandt C.A."/>
            <person name="Barry K."/>
            <person name="Liu P."/>
            <person name="Grigoriev I."/>
            <person name="Longcore J.E."/>
            <person name="James T.Y."/>
        </authorList>
    </citation>
    <scope>NUCLEOTIDE SEQUENCE</scope>
    <source>
        <strain evidence="8">JEL0476</strain>
    </source>
</reference>
<dbReference type="PANTHER" id="PTHR12645:SF0">
    <property type="entry name" value="FAD-LINKED SULFHYDRYL OXIDASE ALR"/>
    <property type="match status" value="1"/>
</dbReference>
<protein>
    <recommendedName>
        <fullName evidence="6">Sulfhydryl oxidase</fullName>
        <ecNumber evidence="6">1.8.3.2</ecNumber>
    </recommendedName>
</protein>
<evidence type="ECO:0000313" key="9">
    <source>
        <dbReference type="Proteomes" id="UP001211065"/>
    </source>
</evidence>
<dbReference type="InterPro" id="IPR039799">
    <property type="entry name" value="ALR/ERV"/>
</dbReference>
<dbReference type="GO" id="GO:0016971">
    <property type="term" value="F:flavin-dependent sulfhydryl oxidase activity"/>
    <property type="evidence" value="ECO:0007669"/>
    <property type="project" value="InterPro"/>
</dbReference>
<dbReference type="AlphaFoldDB" id="A0AAD5XUH0"/>
<evidence type="ECO:0000259" key="7">
    <source>
        <dbReference type="PROSITE" id="PS51324"/>
    </source>
</evidence>
<dbReference type="InterPro" id="IPR017905">
    <property type="entry name" value="ERV/ALR_sulphydryl_oxidase"/>
</dbReference>
<dbReference type="EC" id="1.8.3.2" evidence="6"/>
<name>A0AAD5XUH0_9FUNG</name>
<dbReference type="PROSITE" id="PS51324">
    <property type="entry name" value="ERV_ALR"/>
    <property type="match status" value="1"/>
</dbReference>
<evidence type="ECO:0000256" key="2">
    <source>
        <dbReference type="ARBA" id="ARBA00022630"/>
    </source>
</evidence>
<dbReference type="SUPFAM" id="SSF69000">
    <property type="entry name" value="FAD-dependent thiol oxidase"/>
    <property type="match status" value="1"/>
</dbReference>
<accession>A0AAD5XUH0</accession>
<comment type="catalytic activity">
    <reaction evidence="6">
        <text>2 R'C(R)SH + O2 = R'C(R)S-S(R)CR' + H2O2</text>
        <dbReference type="Rhea" id="RHEA:17357"/>
        <dbReference type="ChEBI" id="CHEBI:15379"/>
        <dbReference type="ChEBI" id="CHEBI:16240"/>
        <dbReference type="ChEBI" id="CHEBI:16520"/>
        <dbReference type="ChEBI" id="CHEBI:17412"/>
        <dbReference type="EC" id="1.8.3.2"/>
    </reaction>
</comment>
<dbReference type="Proteomes" id="UP001211065">
    <property type="component" value="Unassembled WGS sequence"/>
</dbReference>
<evidence type="ECO:0000256" key="4">
    <source>
        <dbReference type="ARBA" id="ARBA00023002"/>
    </source>
</evidence>
<evidence type="ECO:0000256" key="5">
    <source>
        <dbReference type="ARBA" id="ARBA00023157"/>
    </source>
</evidence>
<dbReference type="InterPro" id="IPR036774">
    <property type="entry name" value="ERV/ALR_sulphydryl_oxid_sf"/>
</dbReference>
<keyword evidence="4 6" id="KW-0560">Oxidoreductase</keyword>
<keyword evidence="5" id="KW-1015">Disulfide bond</keyword>
<evidence type="ECO:0000256" key="6">
    <source>
        <dbReference type="RuleBase" id="RU371123"/>
    </source>
</evidence>
<sequence length="132" mass="15429">MNLGWSKNERKKSNKNETGISNFEKNFKVGYEPFPCPPDSEVLGRNTWTFLHTMAAYYSDNPTQKEQQSMKTFISGADHLKIYLKDNPPNVTNSTTLSKWMCNVHNEVNERLEKPVFDCSKVFQRWKENKDC</sequence>
<comment type="cofactor">
    <cofactor evidence="1 6">
        <name>FAD</name>
        <dbReference type="ChEBI" id="CHEBI:57692"/>
    </cofactor>
</comment>
<proteinExistence type="predicted"/>
<evidence type="ECO:0000313" key="8">
    <source>
        <dbReference type="EMBL" id="KAJ3200070.1"/>
    </source>
</evidence>
<dbReference type="GO" id="GO:0005739">
    <property type="term" value="C:mitochondrion"/>
    <property type="evidence" value="ECO:0007669"/>
    <property type="project" value="TreeGrafter"/>
</dbReference>